<feature type="transmembrane region" description="Helical" evidence="5">
    <location>
        <begin position="12"/>
        <end position="31"/>
    </location>
</feature>
<dbReference type="InterPro" id="IPR009915">
    <property type="entry name" value="NnrU_dom"/>
</dbReference>
<evidence type="ECO:0000313" key="7">
    <source>
        <dbReference type="EMBL" id="EAS50475.1"/>
    </source>
</evidence>
<evidence type="ECO:0000256" key="5">
    <source>
        <dbReference type="SAM" id="Phobius"/>
    </source>
</evidence>
<organism evidence="7 8">
    <name type="scientific">Aurantimonas manganoxydans (strain ATCC BAA-1229 / DSM 21871 / SI85-9A1)</name>
    <dbReference type="NCBI Taxonomy" id="287752"/>
    <lineage>
        <taxon>Bacteria</taxon>
        <taxon>Pseudomonadati</taxon>
        <taxon>Pseudomonadota</taxon>
        <taxon>Alphaproteobacteria</taxon>
        <taxon>Hyphomicrobiales</taxon>
        <taxon>Aurantimonadaceae</taxon>
        <taxon>Aurantimonas</taxon>
    </lineage>
</organism>
<feature type="transmembrane region" description="Helical" evidence="5">
    <location>
        <begin position="87"/>
        <end position="105"/>
    </location>
</feature>
<reference evidence="7 8" key="1">
    <citation type="journal article" date="2008" name="Appl. Environ. Microbiol.">
        <title>Genomic insights into Mn(II) oxidation by the marine alphaproteobacterium Aurantimonas sp. strain SI85-9A1.</title>
        <authorList>
            <person name="Dick G.J."/>
            <person name="Podell S."/>
            <person name="Johnson H.A."/>
            <person name="Rivera-Espinoza Y."/>
            <person name="Bernier-Latmani R."/>
            <person name="McCarthy J.K."/>
            <person name="Torpey J.W."/>
            <person name="Clement B.G."/>
            <person name="Gaasterland T."/>
            <person name="Tebo B.M."/>
        </authorList>
    </citation>
    <scope>NUCLEOTIDE SEQUENCE [LARGE SCALE GENOMIC DNA]</scope>
    <source>
        <strain evidence="7 8">SI85-9A1</strain>
    </source>
</reference>
<dbReference type="BioCyc" id="AURANTIMONAS:SI859A1_00594-MONOMER"/>
<keyword evidence="3 5" id="KW-1133">Transmembrane helix</keyword>
<evidence type="ECO:0000256" key="1">
    <source>
        <dbReference type="ARBA" id="ARBA00004141"/>
    </source>
</evidence>
<accession>Q1YKP8</accession>
<proteinExistence type="predicted"/>
<dbReference type="AlphaFoldDB" id="Q1YKP8"/>
<evidence type="ECO:0000259" key="6">
    <source>
        <dbReference type="Pfam" id="PF07298"/>
    </source>
</evidence>
<dbReference type="Proteomes" id="UP000000321">
    <property type="component" value="Unassembled WGS sequence"/>
</dbReference>
<evidence type="ECO:0000313" key="8">
    <source>
        <dbReference type="Proteomes" id="UP000000321"/>
    </source>
</evidence>
<evidence type="ECO:0000256" key="4">
    <source>
        <dbReference type="ARBA" id="ARBA00023136"/>
    </source>
</evidence>
<protein>
    <submittedName>
        <fullName evidence="7">Possible membrane protein</fullName>
    </submittedName>
</protein>
<dbReference type="GO" id="GO:0016020">
    <property type="term" value="C:membrane"/>
    <property type="evidence" value="ECO:0007669"/>
    <property type="project" value="UniProtKB-SubCell"/>
</dbReference>
<dbReference type="EMBL" id="AAPJ01000002">
    <property type="protein sequence ID" value="EAS50475.1"/>
    <property type="molecule type" value="Genomic_DNA"/>
</dbReference>
<sequence>MLAGPQEGKFHMAILILGLVIFLGVHSLRIVAEPTRDRLLARFGENQFKGIYSVLSLVGLMLIIYGYGAARMTTVLLYAPPPGLGHLALLLVPVAFVLVASAYLPTGRIKTAVRHPMVLGVGLWALGHLLANGMVADVVLFGSFLVWAVLDYASAVRRPIPASAGRAPSLRGDLLAVVVGLGLAAAFILWLHRWLFGVAPIA</sequence>
<comment type="subcellular location">
    <subcellularLocation>
        <location evidence="1">Membrane</location>
        <topology evidence="1">Multi-pass membrane protein</topology>
    </subcellularLocation>
</comment>
<name>Q1YKP8_AURMS</name>
<keyword evidence="4 5" id="KW-0472">Membrane</keyword>
<keyword evidence="8" id="KW-1185">Reference proteome</keyword>
<evidence type="ECO:0000256" key="2">
    <source>
        <dbReference type="ARBA" id="ARBA00022692"/>
    </source>
</evidence>
<feature type="transmembrane region" description="Helical" evidence="5">
    <location>
        <begin position="170"/>
        <end position="191"/>
    </location>
</feature>
<gene>
    <name evidence="7" type="ORF">SI859A1_00594</name>
</gene>
<feature type="transmembrane region" description="Helical" evidence="5">
    <location>
        <begin position="51"/>
        <end position="67"/>
    </location>
</feature>
<feature type="domain" description="NnrU" evidence="6">
    <location>
        <begin position="14"/>
        <end position="200"/>
    </location>
</feature>
<comment type="caution">
    <text evidence="7">The sequence shown here is derived from an EMBL/GenBank/DDBJ whole genome shotgun (WGS) entry which is preliminary data.</text>
</comment>
<evidence type="ECO:0000256" key="3">
    <source>
        <dbReference type="ARBA" id="ARBA00022989"/>
    </source>
</evidence>
<keyword evidence="2 5" id="KW-0812">Transmembrane</keyword>
<feature type="transmembrane region" description="Helical" evidence="5">
    <location>
        <begin position="117"/>
        <end position="150"/>
    </location>
</feature>
<dbReference type="Pfam" id="PF07298">
    <property type="entry name" value="NnrU"/>
    <property type="match status" value="1"/>
</dbReference>
<dbReference type="HOGENOM" id="CLU_104582_1_0_5"/>